<evidence type="ECO:0000313" key="2">
    <source>
        <dbReference type="EMBL" id="MBB5853973.1"/>
    </source>
</evidence>
<organism evidence="2 3">
    <name type="scientific">Amycolatopsis umgeniensis</name>
    <dbReference type="NCBI Taxonomy" id="336628"/>
    <lineage>
        <taxon>Bacteria</taxon>
        <taxon>Bacillati</taxon>
        <taxon>Actinomycetota</taxon>
        <taxon>Actinomycetes</taxon>
        <taxon>Pseudonocardiales</taxon>
        <taxon>Pseudonocardiaceae</taxon>
        <taxon>Amycolatopsis</taxon>
    </lineage>
</organism>
<reference evidence="2 3" key="1">
    <citation type="submission" date="2020-08" db="EMBL/GenBank/DDBJ databases">
        <title>Sequencing the genomes of 1000 actinobacteria strains.</title>
        <authorList>
            <person name="Klenk H.-P."/>
        </authorList>
    </citation>
    <scope>NUCLEOTIDE SEQUENCE [LARGE SCALE GENOMIC DNA]</scope>
    <source>
        <strain evidence="2 3">DSM 45272</strain>
    </source>
</reference>
<evidence type="ECO:0000256" key="1">
    <source>
        <dbReference type="SAM" id="MobiDB-lite"/>
    </source>
</evidence>
<accession>A0A841B4S5</accession>
<name>A0A841B4S5_9PSEU</name>
<keyword evidence="3" id="KW-1185">Reference proteome</keyword>
<gene>
    <name evidence="2" type="ORF">HDA45_004060</name>
</gene>
<proteinExistence type="predicted"/>
<feature type="region of interest" description="Disordered" evidence="1">
    <location>
        <begin position="46"/>
        <end position="94"/>
    </location>
</feature>
<dbReference type="Proteomes" id="UP000580861">
    <property type="component" value="Unassembled WGS sequence"/>
</dbReference>
<sequence length="94" mass="10111">MPRHIIETPVADYTGTVAGVRLTAGRGEADDENAVAYFQRHGYTVTPVEDDVEPAEPAVDDPPADTAPTDETPLETPPAEPEGTKRTNRRTPAK</sequence>
<evidence type="ECO:0000313" key="3">
    <source>
        <dbReference type="Proteomes" id="UP000580861"/>
    </source>
</evidence>
<dbReference type="RefSeq" id="WP_184897631.1">
    <property type="nucleotide sequence ID" value="NZ_JACHMX010000001.1"/>
</dbReference>
<feature type="compositionally biased region" description="Acidic residues" evidence="1">
    <location>
        <begin position="48"/>
        <end position="63"/>
    </location>
</feature>
<comment type="caution">
    <text evidence="2">The sequence shown here is derived from an EMBL/GenBank/DDBJ whole genome shotgun (WGS) entry which is preliminary data.</text>
</comment>
<dbReference type="EMBL" id="JACHMX010000001">
    <property type="protein sequence ID" value="MBB5853973.1"/>
    <property type="molecule type" value="Genomic_DNA"/>
</dbReference>
<dbReference type="AlphaFoldDB" id="A0A841B4S5"/>
<protein>
    <submittedName>
        <fullName evidence="2">Uncharacterized protein</fullName>
    </submittedName>
</protein>